<reference evidence="3" key="1">
    <citation type="submission" date="2014-03" db="EMBL/GenBank/DDBJ databases">
        <authorList>
            <person name="Casaregola S."/>
        </authorList>
    </citation>
    <scope>NUCLEOTIDE SEQUENCE [LARGE SCALE GENOMIC DNA]</scope>
    <source>
        <strain evidence="3">CLIB 918</strain>
    </source>
</reference>
<protein>
    <submittedName>
        <fullName evidence="3">Uncharacterized protein</fullName>
    </submittedName>
</protein>
<feature type="compositionally biased region" description="Basic and acidic residues" evidence="1">
    <location>
        <begin position="243"/>
        <end position="265"/>
    </location>
</feature>
<evidence type="ECO:0000313" key="4">
    <source>
        <dbReference type="Proteomes" id="UP000242525"/>
    </source>
</evidence>
<feature type="compositionally biased region" description="Basic residues" evidence="1">
    <location>
        <begin position="105"/>
        <end position="121"/>
    </location>
</feature>
<dbReference type="EMBL" id="CCBN010000025">
    <property type="protein sequence ID" value="CDO57786.1"/>
    <property type="molecule type" value="Genomic_DNA"/>
</dbReference>
<evidence type="ECO:0000256" key="1">
    <source>
        <dbReference type="SAM" id="MobiDB-lite"/>
    </source>
</evidence>
<feature type="signal peptide" evidence="2">
    <location>
        <begin position="1"/>
        <end position="19"/>
    </location>
</feature>
<feature type="region of interest" description="Disordered" evidence="1">
    <location>
        <begin position="211"/>
        <end position="287"/>
    </location>
</feature>
<proteinExistence type="predicted"/>
<dbReference type="Proteomes" id="UP000242525">
    <property type="component" value="Unassembled WGS sequence"/>
</dbReference>
<feature type="chain" id="PRO_5005325772" evidence="2">
    <location>
        <begin position="20"/>
        <end position="334"/>
    </location>
</feature>
<comment type="caution">
    <text evidence="3">The sequence shown here is derived from an EMBL/GenBank/DDBJ whole genome shotgun (WGS) entry which is preliminary data.</text>
</comment>
<keyword evidence="4" id="KW-1185">Reference proteome</keyword>
<evidence type="ECO:0000313" key="3">
    <source>
        <dbReference type="EMBL" id="CDO57786.1"/>
    </source>
</evidence>
<sequence length="334" mass="38168">MHLNILATGLTMTSILAAAMPIPVPPHGPGGRHHPNRVPTLKEAAREARTMVKFERFAKVSVKDEKPSREKYAECHEDSSLTFLFNKGEESLVFETESPALVTIKKHPFTHHKPKKHRKDSKKPERPRHGPVGFDDKLSLNGKFVQVDDSAEIEKLTSCFNSKFRHSEIHDDQVFVKFEIEKVHFNNGHKRFKFDEDIPLEIYKEAKPFEFHRPPGGRPHPFKNSYKGENNWRGKHKGSSCTDSDKKVQENRKPHSNAAHDDKHQTTFHRPSWKSHANSHGNDHLHRENHKLDQDNTAITEQVVLQNGITNMISGYLFSLGQTLSSVMRPGLSV</sequence>
<feature type="region of interest" description="Disordered" evidence="1">
    <location>
        <begin position="105"/>
        <end position="135"/>
    </location>
</feature>
<gene>
    <name evidence="3" type="ORF">BN980_GECA25s00626g</name>
</gene>
<keyword evidence="2" id="KW-0732">Signal</keyword>
<organism evidence="3 4">
    <name type="scientific">Geotrichum candidum</name>
    <name type="common">Oospora lactis</name>
    <name type="synonym">Dipodascus geotrichum</name>
    <dbReference type="NCBI Taxonomy" id="1173061"/>
    <lineage>
        <taxon>Eukaryota</taxon>
        <taxon>Fungi</taxon>
        <taxon>Dikarya</taxon>
        <taxon>Ascomycota</taxon>
        <taxon>Saccharomycotina</taxon>
        <taxon>Dipodascomycetes</taxon>
        <taxon>Dipodascales</taxon>
        <taxon>Dipodascaceae</taxon>
        <taxon>Geotrichum</taxon>
    </lineage>
</organism>
<dbReference type="AlphaFoldDB" id="A0A0J9XKN1"/>
<name>A0A0J9XKN1_GEOCN</name>
<dbReference type="Gene3D" id="2.30.110.10">
    <property type="entry name" value="Electron Transport, Fmn-binding Protein, Chain A"/>
    <property type="match status" value="1"/>
</dbReference>
<dbReference type="InterPro" id="IPR012349">
    <property type="entry name" value="Split_barrel_FMN-bd"/>
</dbReference>
<accession>A0A0J9XKN1</accession>
<evidence type="ECO:0000256" key="2">
    <source>
        <dbReference type="SAM" id="SignalP"/>
    </source>
</evidence>
<feature type="compositionally biased region" description="Basic and acidic residues" evidence="1">
    <location>
        <begin position="122"/>
        <end position="135"/>
    </location>
</feature>